<keyword evidence="2" id="KW-0808">Transferase</keyword>
<reference evidence="2 3" key="1">
    <citation type="submission" date="2019-12" db="EMBL/GenBank/DDBJ databases">
        <authorList>
            <person name="Lee S.D."/>
        </authorList>
    </citation>
    <scope>NUCLEOTIDE SEQUENCE [LARGE SCALE GENOMIC DNA]</scope>
    <source>
        <strain evidence="2 3">SAP-6</strain>
    </source>
</reference>
<dbReference type="InterPro" id="IPR001296">
    <property type="entry name" value="Glyco_trans_1"/>
</dbReference>
<proteinExistence type="predicted"/>
<keyword evidence="3" id="KW-1185">Reference proteome</keyword>
<evidence type="ECO:0000313" key="2">
    <source>
        <dbReference type="EMBL" id="NDL62331.1"/>
    </source>
</evidence>
<dbReference type="InterPro" id="IPR050194">
    <property type="entry name" value="Glycosyltransferase_grp1"/>
</dbReference>
<dbReference type="EMBL" id="WUBS01000003">
    <property type="protein sequence ID" value="NDL62331.1"/>
    <property type="molecule type" value="Genomic_DNA"/>
</dbReference>
<accession>A0A845SI88</accession>
<dbReference type="Gene3D" id="3.40.50.2000">
    <property type="entry name" value="Glycogen Phosphorylase B"/>
    <property type="match status" value="2"/>
</dbReference>
<dbReference type="Proteomes" id="UP000461443">
    <property type="component" value="Unassembled WGS sequence"/>
</dbReference>
<evidence type="ECO:0000259" key="1">
    <source>
        <dbReference type="Pfam" id="PF00534"/>
    </source>
</evidence>
<dbReference type="AlphaFoldDB" id="A0A845SI88"/>
<dbReference type="PANTHER" id="PTHR45947">
    <property type="entry name" value="SULFOQUINOVOSYL TRANSFERASE SQD2"/>
    <property type="match status" value="1"/>
</dbReference>
<dbReference type="Pfam" id="PF00534">
    <property type="entry name" value="Glycos_transf_1"/>
    <property type="match status" value="1"/>
</dbReference>
<name>A0A845SI88_9GAMM</name>
<dbReference type="GO" id="GO:0016758">
    <property type="term" value="F:hexosyltransferase activity"/>
    <property type="evidence" value="ECO:0007669"/>
    <property type="project" value="TreeGrafter"/>
</dbReference>
<dbReference type="SUPFAM" id="SSF53756">
    <property type="entry name" value="UDP-Glycosyltransferase/glycogen phosphorylase"/>
    <property type="match status" value="1"/>
</dbReference>
<evidence type="ECO:0000313" key="3">
    <source>
        <dbReference type="Proteomes" id="UP000461443"/>
    </source>
</evidence>
<protein>
    <submittedName>
        <fullName evidence="2">Glycosyltransferase</fullName>
    </submittedName>
</protein>
<organism evidence="2 3">
    <name type="scientific">Acerihabitans arboris</name>
    <dbReference type="NCBI Taxonomy" id="2691583"/>
    <lineage>
        <taxon>Bacteria</taxon>
        <taxon>Pseudomonadati</taxon>
        <taxon>Pseudomonadota</taxon>
        <taxon>Gammaproteobacteria</taxon>
        <taxon>Enterobacterales</taxon>
        <taxon>Pectobacteriaceae</taxon>
        <taxon>Acerihabitans</taxon>
    </lineage>
</organism>
<gene>
    <name evidence="2" type="ORF">GRH90_06130</name>
</gene>
<sequence>MNLKPEVCKMCILGKKIIYVINSLHPGGAEMGLETLISNGLFADTQLHIVCLTKSSSNLEQRIEKISNIEIIYLSHSEVKNKKIFNYALSLYKIIKNIRPDIVIASLSQSVIVTRMVKLLYPSFNHITFEHNTHFSSRPAWYLLKATDFLTNIFWCDSIATRRSLLARRKKAKNIVLNLFFVQSDVPIKQIYSIDQQIKLMAVGRLMTQKNYPQLIDVVNNLCRQNVDIELTIYGDGELLSHLKQIVADLRLDGKIIFRGFVDNWISDAAEYDAYILMSDFEGLSIATLEAMSIGLPCIVKPVGELSNYVSNGITGMTVETVYDAVNSIIELKHDDILRIKLGQNGRKYVADNYSQEKFLKQISKAKTSLEKLYEAN</sequence>
<comment type="caution">
    <text evidence="2">The sequence shown here is derived from an EMBL/GenBank/DDBJ whole genome shotgun (WGS) entry which is preliminary data.</text>
</comment>
<feature type="domain" description="Glycosyl transferase family 1" evidence="1">
    <location>
        <begin position="195"/>
        <end position="348"/>
    </location>
</feature>
<reference evidence="2 3" key="2">
    <citation type="submission" date="2020-02" db="EMBL/GenBank/DDBJ databases">
        <title>The new genus of Enterobacteriales.</title>
        <authorList>
            <person name="Kim I.S."/>
        </authorList>
    </citation>
    <scope>NUCLEOTIDE SEQUENCE [LARGE SCALE GENOMIC DNA]</scope>
    <source>
        <strain evidence="2 3">SAP-6</strain>
    </source>
</reference>
<dbReference type="PANTHER" id="PTHR45947:SF3">
    <property type="entry name" value="SULFOQUINOVOSYL TRANSFERASE SQD2"/>
    <property type="match status" value="1"/>
</dbReference>